<feature type="domain" description="Putative restriction endonuclease" evidence="1">
    <location>
        <begin position="12"/>
        <end position="168"/>
    </location>
</feature>
<dbReference type="RefSeq" id="WP_124224098.1">
    <property type="nucleotide sequence ID" value="NZ_RKQL01000007.1"/>
</dbReference>
<dbReference type="PANTHER" id="PTHR36558">
    <property type="entry name" value="GLR1098 PROTEIN"/>
    <property type="match status" value="1"/>
</dbReference>
<comment type="caution">
    <text evidence="2">The sequence shown here is derived from an EMBL/GenBank/DDBJ whole genome shotgun (WGS) entry which is preliminary data.</text>
</comment>
<sequence>MTALAQPKFGAEDYLAWEANQPVKHEYLAGEVFAMAGGSDAHVTVSLNLASALRSHLRGTPCRTYIADMKLRVAAADAYFYPDVFVTCSAADAQQPLAKAEPVLVAEVLSPSTEAFDRGGKFAAYRSLPSLQEYVLIDPDRRSVEIYRRDASGHWVLYPYSGDEVLELGSVHLSLPLAQVFEDVAPAVGAGASSDA</sequence>
<dbReference type="PANTHER" id="PTHR36558:SF1">
    <property type="entry name" value="RESTRICTION ENDONUCLEASE DOMAIN-CONTAINING PROTEIN-RELATED"/>
    <property type="match status" value="1"/>
</dbReference>
<gene>
    <name evidence="2" type="ORF">EDC62_2454</name>
</gene>
<dbReference type="InterPro" id="IPR012296">
    <property type="entry name" value="Nuclease_put_TT1808"/>
</dbReference>
<evidence type="ECO:0000313" key="3">
    <source>
        <dbReference type="Proteomes" id="UP000272193"/>
    </source>
</evidence>
<dbReference type="Pfam" id="PF05685">
    <property type="entry name" value="Uma2"/>
    <property type="match status" value="1"/>
</dbReference>
<evidence type="ECO:0000313" key="2">
    <source>
        <dbReference type="EMBL" id="RPE62992.1"/>
    </source>
</evidence>
<dbReference type="EMBL" id="RKQL01000007">
    <property type="protein sequence ID" value="RPE62992.1"/>
    <property type="molecule type" value="Genomic_DNA"/>
</dbReference>
<keyword evidence="2" id="KW-0378">Hydrolase</keyword>
<protein>
    <submittedName>
        <fullName evidence="2">Uma2 family endonuclease</fullName>
    </submittedName>
</protein>
<dbReference type="InterPro" id="IPR008538">
    <property type="entry name" value="Uma2"/>
</dbReference>
<dbReference type="AlphaFoldDB" id="A0A3N4TX07"/>
<reference evidence="2 3" key="1">
    <citation type="submission" date="2018-11" db="EMBL/GenBank/DDBJ databases">
        <title>Genomic Encyclopedia of Type Strains, Phase IV (KMG-IV): sequencing the most valuable type-strain genomes for metagenomic binning, comparative biology and taxonomic classification.</title>
        <authorList>
            <person name="Goeker M."/>
        </authorList>
    </citation>
    <scope>NUCLEOTIDE SEQUENCE [LARGE SCALE GENOMIC DNA]</scope>
    <source>
        <strain evidence="2 3">DSM 101684</strain>
    </source>
</reference>
<dbReference type="CDD" id="cd06260">
    <property type="entry name" value="DUF820-like"/>
    <property type="match status" value="1"/>
</dbReference>
<organism evidence="2 3">
    <name type="scientific">Tibeticola sediminis</name>
    <dbReference type="NCBI Taxonomy" id="1917811"/>
    <lineage>
        <taxon>Bacteria</taxon>
        <taxon>Pseudomonadati</taxon>
        <taxon>Pseudomonadota</taxon>
        <taxon>Betaproteobacteria</taxon>
        <taxon>Burkholderiales</taxon>
        <taxon>Comamonadaceae</taxon>
        <taxon>Tibeticola</taxon>
    </lineage>
</organism>
<name>A0A3N4TX07_9BURK</name>
<dbReference type="OrthoDB" id="9799703at2"/>
<dbReference type="GO" id="GO:0004519">
    <property type="term" value="F:endonuclease activity"/>
    <property type="evidence" value="ECO:0007669"/>
    <property type="project" value="UniProtKB-KW"/>
</dbReference>
<dbReference type="Gene3D" id="3.90.1570.10">
    <property type="entry name" value="tt1808, chain A"/>
    <property type="match status" value="1"/>
</dbReference>
<dbReference type="InterPro" id="IPR011335">
    <property type="entry name" value="Restrct_endonuc-II-like"/>
</dbReference>
<keyword evidence="3" id="KW-1185">Reference proteome</keyword>
<accession>A0A3N4TX07</accession>
<dbReference type="Proteomes" id="UP000272193">
    <property type="component" value="Unassembled WGS sequence"/>
</dbReference>
<proteinExistence type="predicted"/>
<keyword evidence="2" id="KW-0540">Nuclease</keyword>
<keyword evidence="2" id="KW-0255">Endonuclease</keyword>
<dbReference type="SUPFAM" id="SSF52980">
    <property type="entry name" value="Restriction endonuclease-like"/>
    <property type="match status" value="1"/>
</dbReference>
<evidence type="ECO:0000259" key="1">
    <source>
        <dbReference type="Pfam" id="PF05685"/>
    </source>
</evidence>